<dbReference type="InterPro" id="IPR036866">
    <property type="entry name" value="RibonucZ/Hydroxyglut_hydro"/>
</dbReference>
<dbReference type="RefSeq" id="WP_172235902.1">
    <property type="nucleotide sequence ID" value="NZ_JABFDP010000005.1"/>
</dbReference>
<dbReference type="PANTHER" id="PTHR13754:SF13">
    <property type="entry name" value="METALLO-BETA-LACTAMASE SUPERFAMILY PROTEIN (AFU_ORTHOLOGUE AFUA_3G07630)"/>
    <property type="match status" value="1"/>
</dbReference>
<comment type="caution">
    <text evidence="3">The sequence shown here is derived from an EMBL/GenBank/DDBJ whole genome shotgun (WGS) entry which is preliminary data.</text>
</comment>
<dbReference type="CDD" id="cd07713">
    <property type="entry name" value="DHPS-like_MBL-fold"/>
    <property type="match status" value="1"/>
</dbReference>
<feature type="region of interest" description="Disordered" evidence="1">
    <location>
        <begin position="1"/>
        <end position="34"/>
    </location>
</feature>
<dbReference type="Proteomes" id="UP001314635">
    <property type="component" value="Unassembled WGS sequence"/>
</dbReference>
<keyword evidence="4" id="KW-1185">Reference proteome</keyword>
<dbReference type="InterPro" id="IPR052926">
    <property type="entry name" value="Metallo-beta-lactamase_dom"/>
</dbReference>
<evidence type="ECO:0000259" key="2">
    <source>
        <dbReference type="Pfam" id="PF00753"/>
    </source>
</evidence>
<proteinExistence type="predicted"/>
<protein>
    <submittedName>
        <fullName evidence="3">MBL fold metallo-hydrolase</fullName>
    </submittedName>
</protein>
<dbReference type="Pfam" id="PF00753">
    <property type="entry name" value="Lactamase_B"/>
    <property type="match status" value="1"/>
</dbReference>
<dbReference type="EMBL" id="JAFCLK010000002">
    <property type="protein sequence ID" value="MBR1134704.1"/>
    <property type="molecule type" value="Genomic_DNA"/>
</dbReference>
<dbReference type="SUPFAM" id="SSF56281">
    <property type="entry name" value="Metallo-hydrolase/oxidoreductase"/>
    <property type="match status" value="1"/>
</dbReference>
<evidence type="ECO:0000313" key="3">
    <source>
        <dbReference type="EMBL" id="MBR1134704.1"/>
    </source>
</evidence>
<evidence type="ECO:0000313" key="4">
    <source>
        <dbReference type="Proteomes" id="UP001314635"/>
    </source>
</evidence>
<name>A0ABS5G088_9BRAD</name>
<gene>
    <name evidence="3" type="ORF">JQ619_02885</name>
</gene>
<dbReference type="PANTHER" id="PTHR13754">
    <property type="entry name" value="METALLO-BETA-LACTAMASE SUPERFAMILY PROTEIN"/>
    <property type="match status" value="1"/>
</dbReference>
<dbReference type="InterPro" id="IPR001279">
    <property type="entry name" value="Metallo-B-lactamas"/>
</dbReference>
<accession>A0ABS5G088</accession>
<dbReference type="Gene3D" id="3.60.15.10">
    <property type="entry name" value="Ribonuclease Z/Hydroxyacylglutathione hydrolase-like"/>
    <property type="match status" value="1"/>
</dbReference>
<dbReference type="InterPro" id="IPR041712">
    <property type="entry name" value="DHPS-like_MBL-fold"/>
</dbReference>
<reference evidence="4" key="1">
    <citation type="journal article" date="2021" name="ISME J.">
        <title>Evolutionary origin and ecological implication of a unique nif island in free-living Bradyrhizobium lineages.</title>
        <authorList>
            <person name="Tao J."/>
        </authorList>
    </citation>
    <scope>NUCLEOTIDE SEQUENCE [LARGE SCALE GENOMIC DNA]</scope>
    <source>
        <strain evidence="4">SZCCT0094</strain>
    </source>
</reference>
<feature type="domain" description="Metallo-beta-lactamase" evidence="2">
    <location>
        <begin position="136"/>
        <end position="188"/>
    </location>
</feature>
<evidence type="ECO:0000256" key="1">
    <source>
        <dbReference type="SAM" id="MobiDB-lite"/>
    </source>
</evidence>
<sequence>MLFRGCTCGPSPSSATRRGRFHVDDGSVQDRSSAGLDRRDALCGMGAAALWATIASLAGGAEPARAQKLTTSMPEVDSLSIRVITDSFQQVFAAPARMGNVEVQPFSLGLTDKPPRNVLESEWGVSALLQTQSGTAQRAVLVDFGYTPETLINNMAILQIRPEMLDAMLLTHGHFDHFGGMAGFLGASKGRFKPSIALYLGGEEAFCTREIVVPATPPQSYNFGALDRNALQSAGVKVVLADQPALIADHVVATGPIGERSFEHVTAPTRMSVGLKDGYGCFPEQMPEAKRTARSIPDDFSHEIAPCVNLRGHGLVVFTGCGHRGIVNTLKQAMAATGVDRIHAVMGGFHLAPEKDEYVQETVAAIKQINPDFVLPMHCTGELFTRLVEHDMPGKLIRINTGTRVVFKA</sequence>
<organism evidence="3 4">
    <name type="scientific">Bradyrhizobium denitrificans</name>
    <dbReference type="NCBI Taxonomy" id="2734912"/>
    <lineage>
        <taxon>Bacteria</taxon>
        <taxon>Pseudomonadati</taxon>
        <taxon>Pseudomonadota</taxon>
        <taxon>Alphaproteobacteria</taxon>
        <taxon>Hyphomicrobiales</taxon>
        <taxon>Nitrobacteraceae</taxon>
        <taxon>Bradyrhizobium</taxon>
    </lineage>
</organism>